<dbReference type="Gene3D" id="1.10.3080.10">
    <property type="entry name" value="Clc chloride channel"/>
    <property type="match status" value="1"/>
</dbReference>
<dbReference type="PROSITE" id="PS50176">
    <property type="entry name" value="ARM_REPEAT"/>
    <property type="match status" value="5"/>
</dbReference>
<dbReference type="InterPro" id="IPR051280">
    <property type="entry name" value="Cl-channel/antiporter"/>
</dbReference>
<sequence>MDQENNLNCYSGDDVNDIENEGLLDAKEIESYWSEISNKNVAYSYREPLLTRRMNTSSQIAIVGANVCTIESLDYEIIENELFKQDWRSRKKVQIFQYIVLNNLMSEQKYYKAFAAYAGCNIGLAAAAAALCAFIAPAAAGSGIPEVKAYLNGIDAHSILAPSTLFVKIFGSVLGVSAGFVVGKEGPMVHTGACIASLLGQGGSRKYHLTWTWLRYFKNDRERRDLITCGAAAGVAAAFRAPVGGVLFALEEAASWWRSALLWRTFFTTAVVAIVLRAFIEYCWTGKCGLFGQGGLIMYDVSSARVSYSIPDMLAVVLLGVIGGIFGSLYNYLVDKVLRTYSIINERGAAFKILLVVTISLLTTCCSFGLPWFAKCIPCPTNLTVSCPTVGGSGNFKSFQCQSGYYNDLASLILNTNDDAIRNLFSTSTENEFRISTLFIFFAAVYCLGIITYGIAIPSGLFIPVILAGSCYGRLVGRLFASISKLDMGLFALLGAASFLGGTMRMTVSLSIILLELTNDLLLLPLVMLVLLISKTVADNFNKGVYDQIVKLKGLPYMEAHAEPYMRNLVAQDVVSGPLVTFSGVEKVGTVVHALKTTGHNGFPVIDEPPFSDAPELCGLVLRSHLLVLLKGRNFSRDRVLTGKEILGKFSAFDFAKAGLGKGIKLEDLDIDEEEMEMYIDLHPITNASPYTVFETMSLTKAAMLFRQLGLRHMCVVPKTQGRPPIVGILTRHDFMPEHILGLYPQKLRRHRAQLTSARDSVGVITMSLRPSARTEVRRNRYKVAVDAEEGRRRREDNMVEIRKSKREESLLKKRREGLQAQQFPANIHASTVEKKLESLPSMVAGVWSDNSNLQLEATTQFRKLLSIERSPPIEEVIQSGVVPRFVEFLVREDFPQLQFEAAWALTNIASGTSENTKVVIDHGAVPIFVKLLGSPSDDVREQAVWALGNVAGDSPRCRDLVLNHGALIPLLAQLNEHAKLSMLRNATWTLSNFCRGKPQPPFEQTRPALPALQQLVHSNDEEVLTDACWALSYLSDGTNDKIQAVIEAGVCQRLVELLLHPSPSVLIPALRTVGNIVTGDDVQTQCIIEHGALPCLLNLLTHNYKKSIKKEACWTISNITAGNREQIQAVIEAGLIAPLVNLLQTAEFDIKKEAAWAISNATSGGTNEQIKYLVSQGCIKPLCDLLVCPDPRIVTVCLEGLENILKVGEAEKSLGNTGDVNYYAQMIDDAEGLGSTLEGIIFNFHLVDLTLAEEFSVRGLKQFWSWESYVGVRSGQVRAGHLTGVWLQSGPVWWWLRRCQARRDQSPKA</sequence>
<dbReference type="SUPFAM" id="SSF48371">
    <property type="entry name" value="ARM repeat"/>
    <property type="match status" value="1"/>
</dbReference>
<dbReference type="InterPro" id="IPR002251">
    <property type="entry name" value="Cl_channel_pln"/>
</dbReference>
<keyword evidence="13" id="KW-0869">Chloride channel</keyword>
<dbReference type="GO" id="GO:0006606">
    <property type="term" value="P:protein import into nucleus"/>
    <property type="evidence" value="ECO:0007669"/>
    <property type="project" value="InterPro"/>
</dbReference>
<feature type="transmembrane region" description="Helical" evidence="18">
    <location>
        <begin position="226"/>
        <end position="249"/>
    </location>
</feature>
<keyword evidence="10 18" id="KW-0406">Ion transport</keyword>
<comment type="caution">
    <text evidence="18">Lacks conserved residue(s) required for the propagation of feature annotation.</text>
</comment>
<evidence type="ECO:0000256" key="12">
    <source>
        <dbReference type="ARBA" id="ARBA00023136"/>
    </source>
</evidence>
<proteinExistence type="inferred from homology"/>
<evidence type="ECO:0000256" key="3">
    <source>
        <dbReference type="ARBA" id="ARBA00010394"/>
    </source>
</evidence>
<dbReference type="PRINTS" id="PR01120">
    <property type="entry name" value="CLCHANNELPLT"/>
</dbReference>
<dbReference type="InterPro" id="IPR001807">
    <property type="entry name" value="ClC"/>
</dbReference>
<comment type="similarity">
    <text evidence="2 18">Belongs to the chloride channel (TC 2.A.49) family.</text>
</comment>
<keyword evidence="12 18" id="KW-0472">Membrane</keyword>
<dbReference type="InterPro" id="IPR011989">
    <property type="entry name" value="ARM-like"/>
</dbReference>
<evidence type="ECO:0000256" key="1">
    <source>
        <dbReference type="ARBA" id="ARBA00004141"/>
    </source>
</evidence>
<dbReference type="Gene3D" id="1.25.10.10">
    <property type="entry name" value="Leucine-rich Repeat Variant"/>
    <property type="match status" value="1"/>
</dbReference>
<evidence type="ECO:0000256" key="6">
    <source>
        <dbReference type="ARBA" id="ARBA00022737"/>
    </source>
</evidence>
<keyword evidence="4 16" id="KW-0813">Transport</keyword>
<dbReference type="PANTHER" id="PTHR11689:SF165">
    <property type="entry name" value="CHLORIDE CHANNEL PROTEIN CLC-C"/>
    <property type="match status" value="1"/>
</dbReference>
<dbReference type="SUPFAM" id="SSF81340">
    <property type="entry name" value="Clc chloride channel"/>
    <property type="match status" value="1"/>
</dbReference>
<dbReference type="InterPro" id="IPR000644">
    <property type="entry name" value="CBS_dom"/>
</dbReference>
<dbReference type="CDD" id="cd04591">
    <property type="entry name" value="CBS_pair_voltage-gated_CLC_euk_bac"/>
    <property type="match status" value="1"/>
</dbReference>
<dbReference type="FunFam" id="1.25.10.10:FF:000040">
    <property type="entry name" value="Importin subunit alpha"/>
    <property type="match status" value="1"/>
</dbReference>
<dbReference type="SMART" id="SM00116">
    <property type="entry name" value="CBS"/>
    <property type="match status" value="2"/>
</dbReference>
<dbReference type="Pfam" id="PF00571">
    <property type="entry name" value="CBS"/>
    <property type="match status" value="1"/>
</dbReference>
<dbReference type="SUPFAM" id="SSF54631">
    <property type="entry name" value="CBS-domain pair"/>
    <property type="match status" value="1"/>
</dbReference>
<keyword evidence="11 17" id="KW-0129">CBS domain</keyword>
<dbReference type="PROSITE" id="PS51214">
    <property type="entry name" value="IBB"/>
    <property type="match status" value="1"/>
</dbReference>
<feature type="transmembrane region" description="Helical" evidence="18">
    <location>
        <begin position="114"/>
        <end position="139"/>
    </location>
</feature>
<dbReference type="InterPro" id="IPR002652">
    <property type="entry name" value="Importin-a_IBB"/>
</dbReference>
<dbReference type="InterPro" id="IPR036975">
    <property type="entry name" value="Importin-a_IBB_sf"/>
</dbReference>
<feature type="repeat" description="ARM" evidence="15">
    <location>
        <begin position="924"/>
        <end position="966"/>
    </location>
</feature>
<comment type="subcellular location">
    <subcellularLocation>
        <location evidence="1 18">Membrane</location>
        <topology evidence="1 18">Multi-pass membrane protein</topology>
    </subcellularLocation>
</comment>
<dbReference type="InterPro" id="IPR014743">
    <property type="entry name" value="Cl-channel_core"/>
</dbReference>
<evidence type="ECO:0000259" key="20">
    <source>
        <dbReference type="PROSITE" id="PS51371"/>
    </source>
</evidence>
<evidence type="ECO:0000256" key="14">
    <source>
        <dbReference type="ARBA" id="ARBA00023214"/>
    </source>
</evidence>
<reference evidence="21 22" key="1">
    <citation type="submission" date="2019-09" db="EMBL/GenBank/DDBJ databases">
        <title>A chromosome-level genome assembly of the Chinese tupelo Nyssa sinensis.</title>
        <authorList>
            <person name="Yang X."/>
            <person name="Kang M."/>
            <person name="Yang Y."/>
            <person name="Xiong H."/>
            <person name="Wang M."/>
            <person name="Zhang Z."/>
            <person name="Wang Z."/>
            <person name="Wu H."/>
            <person name="Ma T."/>
            <person name="Liu J."/>
            <person name="Xi Z."/>
        </authorList>
    </citation>
    <scope>NUCLEOTIDE SEQUENCE [LARGE SCALE GENOMIC DNA]</scope>
    <source>
        <strain evidence="21">J267</strain>
        <tissue evidence="21">Leaf</tissue>
    </source>
</reference>
<dbReference type="SMART" id="SM00185">
    <property type="entry name" value="ARM"/>
    <property type="match status" value="8"/>
</dbReference>
<gene>
    <name evidence="21" type="ORF">F0562_000688</name>
</gene>
<dbReference type="GO" id="GO:0005247">
    <property type="term" value="F:voltage-gated chloride channel activity"/>
    <property type="evidence" value="ECO:0007669"/>
    <property type="project" value="InterPro"/>
</dbReference>
<feature type="repeat" description="ARM" evidence="15">
    <location>
        <begin position="881"/>
        <end position="924"/>
    </location>
</feature>
<evidence type="ECO:0000256" key="17">
    <source>
        <dbReference type="PROSITE-ProRule" id="PRU00703"/>
    </source>
</evidence>
<dbReference type="InterPro" id="IPR016024">
    <property type="entry name" value="ARM-type_fold"/>
</dbReference>
<evidence type="ECO:0000256" key="13">
    <source>
        <dbReference type="ARBA" id="ARBA00023173"/>
    </source>
</evidence>
<evidence type="ECO:0000256" key="10">
    <source>
        <dbReference type="ARBA" id="ARBA00023065"/>
    </source>
</evidence>
<keyword evidence="22" id="KW-1185">Reference proteome</keyword>
<dbReference type="PROSITE" id="PS51371">
    <property type="entry name" value="CBS"/>
    <property type="match status" value="1"/>
</dbReference>
<feature type="repeat" description="ARM" evidence="15">
    <location>
        <begin position="1135"/>
        <end position="1170"/>
    </location>
</feature>
<dbReference type="Pfam" id="PF01749">
    <property type="entry name" value="IBB"/>
    <property type="match status" value="1"/>
</dbReference>
<keyword evidence="6" id="KW-0677">Repeat</keyword>
<evidence type="ECO:0000259" key="19">
    <source>
        <dbReference type="PROSITE" id="PS51214"/>
    </source>
</evidence>
<evidence type="ECO:0000313" key="22">
    <source>
        <dbReference type="Proteomes" id="UP000325577"/>
    </source>
</evidence>
<dbReference type="PANTHER" id="PTHR11689">
    <property type="entry name" value="CHLORIDE CHANNEL PROTEIN CLC FAMILY MEMBER"/>
    <property type="match status" value="1"/>
</dbReference>
<feature type="transmembrane region" description="Helical" evidence="18">
    <location>
        <begin position="353"/>
        <end position="374"/>
    </location>
</feature>
<feature type="domain" description="CBS" evidence="20">
    <location>
        <begin position="685"/>
        <end position="748"/>
    </location>
</feature>
<evidence type="ECO:0000256" key="11">
    <source>
        <dbReference type="ARBA" id="ARBA00023122"/>
    </source>
</evidence>
<feature type="transmembrane region" description="Helical" evidence="18">
    <location>
        <begin position="261"/>
        <end position="280"/>
    </location>
</feature>
<feature type="repeat" description="ARM" evidence="15">
    <location>
        <begin position="1008"/>
        <end position="1050"/>
    </location>
</feature>
<dbReference type="GO" id="GO:0009705">
    <property type="term" value="C:plant-type vacuole membrane"/>
    <property type="evidence" value="ECO:0007669"/>
    <property type="project" value="TreeGrafter"/>
</dbReference>
<name>A0A5J5C2D1_9ASTE</name>
<dbReference type="FunFam" id="1.20.5.690:FF:000002">
    <property type="entry name" value="Importin subunit alpha"/>
    <property type="match status" value="1"/>
</dbReference>
<evidence type="ECO:0000256" key="8">
    <source>
        <dbReference type="ARBA" id="ARBA00022927"/>
    </source>
</evidence>
<evidence type="ECO:0000313" key="21">
    <source>
        <dbReference type="EMBL" id="KAA8549004.1"/>
    </source>
</evidence>
<keyword evidence="5 18" id="KW-0812">Transmembrane</keyword>
<keyword evidence="7" id="KW-0851">Voltage-gated channel</keyword>
<dbReference type="OrthoDB" id="29145at2759"/>
<dbReference type="Gene3D" id="1.20.5.690">
    <property type="entry name" value="Importin-alpha, importin-beta-binding domain"/>
    <property type="match status" value="1"/>
</dbReference>
<evidence type="ECO:0000256" key="5">
    <source>
        <dbReference type="ARBA" id="ARBA00022692"/>
    </source>
</evidence>
<organism evidence="21 22">
    <name type="scientific">Nyssa sinensis</name>
    <dbReference type="NCBI Taxonomy" id="561372"/>
    <lineage>
        <taxon>Eukaryota</taxon>
        <taxon>Viridiplantae</taxon>
        <taxon>Streptophyta</taxon>
        <taxon>Embryophyta</taxon>
        <taxon>Tracheophyta</taxon>
        <taxon>Spermatophyta</taxon>
        <taxon>Magnoliopsida</taxon>
        <taxon>eudicotyledons</taxon>
        <taxon>Gunneridae</taxon>
        <taxon>Pentapetalae</taxon>
        <taxon>asterids</taxon>
        <taxon>Cornales</taxon>
        <taxon>Nyssaceae</taxon>
        <taxon>Nyssa</taxon>
    </lineage>
</organism>
<dbReference type="GO" id="GO:0034707">
    <property type="term" value="C:chloride channel complex"/>
    <property type="evidence" value="ECO:0007669"/>
    <property type="project" value="UniProtKB-KW"/>
</dbReference>
<dbReference type="Proteomes" id="UP000325577">
    <property type="component" value="Linkage Group LG0"/>
</dbReference>
<dbReference type="Gene3D" id="3.10.580.10">
    <property type="entry name" value="CBS-domain"/>
    <property type="match status" value="1"/>
</dbReference>
<evidence type="ECO:0000256" key="7">
    <source>
        <dbReference type="ARBA" id="ARBA00022882"/>
    </source>
</evidence>
<dbReference type="FunFam" id="1.10.3080.10:FF:000004">
    <property type="entry name" value="Chloride channel ClC3"/>
    <property type="match status" value="1"/>
</dbReference>
<comment type="similarity">
    <text evidence="3">Belongs to the importin alpha family.</text>
</comment>
<keyword evidence="8" id="KW-0653">Protein transport</keyword>
<dbReference type="PRINTS" id="PR00762">
    <property type="entry name" value="CLCHANNEL"/>
</dbReference>
<feature type="transmembrane region" description="Helical" evidence="18">
    <location>
        <begin position="313"/>
        <end position="333"/>
    </location>
</feature>
<dbReference type="Pfam" id="PF00514">
    <property type="entry name" value="Arm"/>
    <property type="match status" value="8"/>
</dbReference>
<accession>A0A5J5C2D1</accession>
<feature type="transmembrane region" description="Helical" evidence="18">
    <location>
        <begin position="435"/>
        <end position="455"/>
    </location>
</feature>
<feature type="domain" description="IBB" evidence="19">
    <location>
        <begin position="762"/>
        <end position="824"/>
    </location>
</feature>
<keyword evidence="7" id="KW-0407">Ion channel</keyword>
<evidence type="ECO:0000256" key="16">
    <source>
        <dbReference type="PROSITE-ProRule" id="PRU00561"/>
    </source>
</evidence>
<feature type="transmembrane region" description="Helical" evidence="18">
    <location>
        <begin position="159"/>
        <end position="182"/>
    </location>
</feature>
<keyword evidence="14 18" id="KW-0868">Chloride</keyword>
<protein>
    <recommendedName>
        <fullName evidence="18">Chloride channel protein</fullName>
    </recommendedName>
</protein>
<evidence type="ECO:0000256" key="2">
    <source>
        <dbReference type="ARBA" id="ARBA00009476"/>
    </source>
</evidence>
<dbReference type="InterPro" id="IPR046342">
    <property type="entry name" value="CBS_dom_sf"/>
</dbReference>
<evidence type="ECO:0000256" key="9">
    <source>
        <dbReference type="ARBA" id="ARBA00022989"/>
    </source>
</evidence>
<feature type="repeat" description="ARM" evidence="15">
    <location>
        <begin position="1092"/>
        <end position="1135"/>
    </location>
</feature>
<feature type="transmembrane region" description="Helical" evidence="18">
    <location>
        <begin position="488"/>
        <end position="515"/>
    </location>
</feature>
<evidence type="ECO:0000256" key="18">
    <source>
        <dbReference type="RuleBase" id="RU361221"/>
    </source>
</evidence>
<keyword evidence="9 18" id="KW-1133">Transmembrane helix</keyword>
<evidence type="ECO:0000256" key="15">
    <source>
        <dbReference type="PROSITE-ProRule" id="PRU00259"/>
    </source>
</evidence>
<evidence type="ECO:0000256" key="4">
    <source>
        <dbReference type="ARBA" id="ARBA00022448"/>
    </source>
</evidence>
<dbReference type="EMBL" id="CM018031">
    <property type="protein sequence ID" value="KAA8549004.1"/>
    <property type="molecule type" value="Genomic_DNA"/>
</dbReference>
<dbReference type="InterPro" id="IPR000225">
    <property type="entry name" value="Armadillo"/>
</dbReference>
<dbReference type="Pfam" id="PF00654">
    <property type="entry name" value="Voltage_CLC"/>
    <property type="match status" value="1"/>
</dbReference>
<dbReference type="GO" id="GO:0061608">
    <property type="term" value="F:nuclear import signal receptor activity"/>
    <property type="evidence" value="ECO:0007669"/>
    <property type="project" value="InterPro"/>
</dbReference>